<dbReference type="Pfam" id="PF00534">
    <property type="entry name" value="Glycos_transf_1"/>
    <property type="match status" value="1"/>
</dbReference>
<protein>
    <recommendedName>
        <fullName evidence="6">Glycosyl transferase family 1 domain-containing protein</fullName>
    </recommendedName>
</protein>
<name>A0A1F5MJ71_9BACT</name>
<dbReference type="AlphaFoldDB" id="A0A1F5MJ71"/>
<sequence>MKIVIDGYEANSLQRVGSSQVGFELIRNLEKLDKENNYTVVLPSQPQADLPEERDGFGYKILRPRQLWTRIALPFFLYKQKPDLVFSPTHYGPKFAPVVTKRVITIFDLAYLYFPQMFTKGDLYKLTNWTKESVEKADQIVTISKSSKIDLIKLLNVDPHKITVACPGYDNQTYRIIDDQAKIEAVKRKYEITGKYIVFLGTVQPRKNLIRLIEAVARIEELKLVIIGKAKGDKGRRSWKSEETLNRPKELGIEDRIIFTGFAPLDDIPYLFAGSVSFILPSLYEGFGIPVLEAMATGTPVIVSNVSSLPEVAGDAGLLIDPNSATQIEQAIRTVMTDNKLREKMIVKGFEQVKKFSWKKMAKIVQEVLQSTIDPQVMRESPKRRLFRQ</sequence>
<evidence type="ECO:0000313" key="4">
    <source>
        <dbReference type="EMBL" id="OGE65421.1"/>
    </source>
</evidence>
<reference evidence="4 5" key="1">
    <citation type="journal article" date="2016" name="Nat. Commun.">
        <title>Thousands of microbial genomes shed light on interconnected biogeochemical processes in an aquifer system.</title>
        <authorList>
            <person name="Anantharaman K."/>
            <person name="Brown C.T."/>
            <person name="Hug L.A."/>
            <person name="Sharon I."/>
            <person name="Castelle C.J."/>
            <person name="Probst A.J."/>
            <person name="Thomas B.C."/>
            <person name="Singh A."/>
            <person name="Wilkins M.J."/>
            <person name="Karaoz U."/>
            <person name="Brodie E.L."/>
            <person name="Williams K.H."/>
            <person name="Hubbard S.S."/>
            <person name="Banfield J.F."/>
        </authorList>
    </citation>
    <scope>NUCLEOTIDE SEQUENCE [LARGE SCALE GENOMIC DNA]</scope>
</reference>
<evidence type="ECO:0000256" key="1">
    <source>
        <dbReference type="ARBA" id="ARBA00022679"/>
    </source>
</evidence>
<feature type="domain" description="Glycosyl transferase family 1" evidence="2">
    <location>
        <begin position="190"/>
        <end position="349"/>
    </location>
</feature>
<evidence type="ECO:0008006" key="6">
    <source>
        <dbReference type="Google" id="ProtNLM"/>
    </source>
</evidence>
<evidence type="ECO:0000259" key="2">
    <source>
        <dbReference type="Pfam" id="PF00534"/>
    </source>
</evidence>
<dbReference type="Proteomes" id="UP000178017">
    <property type="component" value="Unassembled WGS sequence"/>
</dbReference>
<dbReference type="GO" id="GO:0009103">
    <property type="term" value="P:lipopolysaccharide biosynthetic process"/>
    <property type="evidence" value="ECO:0007669"/>
    <property type="project" value="TreeGrafter"/>
</dbReference>
<accession>A0A1F5MJ71</accession>
<dbReference type="Gene3D" id="3.40.50.2000">
    <property type="entry name" value="Glycogen Phosphorylase B"/>
    <property type="match status" value="2"/>
</dbReference>
<dbReference type="CDD" id="cd03809">
    <property type="entry name" value="GT4_MtfB-like"/>
    <property type="match status" value="1"/>
</dbReference>
<organism evidence="4 5">
    <name type="scientific">Candidatus Daviesbacteria bacterium RIFCSPLOWO2_01_FULL_40_24</name>
    <dbReference type="NCBI Taxonomy" id="1797787"/>
    <lineage>
        <taxon>Bacteria</taxon>
        <taxon>Candidatus Daviesiibacteriota</taxon>
    </lineage>
</organism>
<dbReference type="EMBL" id="MFDO01000018">
    <property type="protein sequence ID" value="OGE65421.1"/>
    <property type="molecule type" value="Genomic_DNA"/>
</dbReference>
<feature type="domain" description="Glycosyltransferase subfamily 4-like N-terminal" evidence="3">
    <location>
        <begin position="23"/>
        <end position="170"/>
    </location>
</feature>
<dbReference type="GO" id="GO:0016757">
    <property type="term" value="F:glycosyltransferase activity"/>
    <property type="evidence" value="ECO:0007669"/>
    <property type="project" value="InterPro"/>
</dbReference>
<dbReference type="InterPro" id="IPR028098">
    <property type="entry name" value="Glyco_trans_4-like_N"/>
</dbReference>
<proteinExistence type="predicted"/>
<dbReference type="InterPro" id="IPR001296">
    <property type="entry name" value="Glyco_trans_1"/>
</dbReference>
<evidence type="ECO:0000259" key="3">
    <source>
        <dbReference type="Pfam" id="PF13439"/>
    </source>
</evidence>
<dbReference type="Pfam" id="PF13439">
    <property type="entry name" value="Glyco_transf_4"/>
    <property type="match status" value="1"/>
</dbReference>
<dbReference type="SUPFAM" id="SSF53756">
    <property type="entry name" value="UDP-Glycosyltransferase/glycogen phosphorylase"/>
    <property type="match status" value="1"/>
</dbReference>
<dbReference type="PANTHER" id="PTHR46401:SF2">
    <property type="entry name" value="GLYCOSYLTRANSFERASE WBBK-RELATED"/>
    <property type="match status" value="1"/>
</dbReference>
<comment type="caution">
    <text evidence="4">The sequence shown here is derived from an EMBL/GenBank/DDBJ whole genome shotgun (WGS) entry which is preliminary data.</text>
</comment>
<evidence type="ECO:0000313" key="5">
    <source>
        <dbReference type="Proteomes" id="UP000178017"/>
    </source>
</evidence>
<keyword evidence="1" id="KW-0808">Transferase</keyword>
<gene>
    <name evidence="4" type="ORF">A3B49_00860</name>
</gene>
<dbReference type="PANTHER" id="PTHR46401">
    <property type="entry name" value="GLYCOSYLTRANSFERASE WBBK-RELATED"/>
    <property type="match status" value="1"/>
</dbReference>